<comment type="caution">
    <text evidence="1">The sequence shown here is derived from an EMBL/GenBank/DDBJ whole genome shotgun (WGS) entry which is preliminary data.</text>
</comment>
<dbReference type="Gene3D" id="3.90.280.10">
    <property type="entry name" value="PEBP-like"/>
    <property type="match status" value="1"/>
</dbReference>
<dbReference type="CDD" id="cd00865">
    <property type="entry name" value="PEBP_bact_arch"/>
    <property type="match status" value="1"/>
</dbReference>
<protein>
    <submittedName>
        <fullName evidence="1">Phosphatidylethanolamine-binding protein</fullName>
    </submittedName>
</protein>
<dbReference type="Proteomes" id="UP000029989">
    <property type="component" value="Unassembled WGS sequence"/>
</dbReference>
<dbReference type="OrthoDB" id="9797506at2"/>
<dbReference type="InterPro" id="IPR036610">
    <property type="entry name" value="PEBP-like_sf"/>
</dbReference>
<evidence type="ECO:0000313" key="2">
    <source>
        <dbReference type="Proteomes" id="UP000029989"/>
    </source>
</evidence>
<dbReference type="Pfam" id="PF01161">
    <property type="entry name" value="PBP"/>
    <property type="match status" value="1"/>
</dbReference>
<dbReference type="PANTHER" id="PTHR30289">
    <property type="entry name" value="UNCHARACTERIZED PROTEIN YBCL-RELATED"/>
    <property type="match status" value="1"/>
</dbReference>
<dbReference type="PANTHER" id="PTHR30289:SF1">
    <property type="entry name" value="PEBP (PHOSPHATIDYLETHANOLAMINE-BINDING PROTEIN) FAMILY PROTEIN"/>
    <property type="match status" value="1"/>
</dbReference>
<dbReference type="eggNOG" id="COG1881">
    <property type="taxonomic scope" value="Bacteria"/>
</dbReference>
<organism evidence="1 2">
    <name type="scientific">Lysobacter arseniciresistens ZS79</name>
    <dbReference type="NCBI Taxonomy" id="913325"/>
    <lineage>
        <taxon>Bacteria</taxon>
        <taxon>Pseudomonadati</taxon>
        <taxon>Pseudomonadota</taxon>
        <taxon>Gammaproteobacteria</taxon>
        <taxon>Lysobacterales</taxon>
        <taxon>Lysobacteraceae</taxon>
        <taxon>Novilysobacter</taxon>
    </lineage>
</organism>
<reference evidence="1 2" key="1">
    <citation type="journal article" date="2015" name="Stand. Genomic Sci.">
        <title>Genomic information of the arsenic-resistant bacterium Lysobacter arseniciresistens type strain ZS79(T) and comparison of Lysobacter draft genomes.</title>
        <authorList>
            <person name="Liu L."/>
            <person name="Zhang S."/>
            <person name="Luo M."/>
            <person name="Wang G."/>
        </authorList>
    </citation>
    <scope>NUCLEOTIDE SEQUENCE [LARGE SCALE GENOMIC DNA]</scope>
    <source>
        <strain evidence="1 2">ZS79</strain>
    </source>
</reference>
<dbReference type="STRING" id="913325.N799_07305"/>
<proteinExistence type="predicted"/>
<keyword evidence="2" id="KW-1185">Reference proteome</keyword>
<dbReference type="NCBIfam" id="TIGR00481">
    <property type="entry name" value="YbhB/YbcL family Raf kinase inhibitor-like protein"/>
    <property type="match status" value="1"/>
</dbReference>
<dbReference type="SUPFAM" id="SSF49777">
    <property type="entry name" value="PEBP-like"/>
    <property type="match status" value="1"/>
</dbReference>
<dbReference type="InterPro" id="IPR008914">
    <property type="entry name" value="PEBP"/>
</dbReference>
<gene>
    <name evidence="1" type="ORF">N799_07305</name>
</gene>
<dbReference type="AlphaFoldDB" id="A0A0A0EUT3"/>
<name>A0A0A0EUT3_9GAMM</name>
<dbReference type="InterPro" id="IPR005247">
    <property type="entry name" value="YbhB_YbcL/LppC-like"/>
</dbReference>
<evidence type="ECO:0000313" key="1">
    <source>
        <dbReference type="EMBL" id="KGM54015.1"/>
    </source>
</evidence>
<sequence length="211" mass="22657">MRIHSDSFDHRGAIPPGFALGVRDGDAVGFGRNRNPQLGWDDVPAGTRSFALLCIDADAPTVAGMVGKDGVQIPVDQPRADFCHWAMVDIPADVRGIPAGSASDGVTAHGKRDPAGPAGARQGLNDYTGWFAGDDALAGDWFGYDGPFPPPNDLRPHRYFFRLFALDVERLDVPDRFTAADVQRAMHGHVLAEALVQGHYSLHPDRPAPVA</sequence>
<dbReference type="EMBL" id="AVPT01000031">
    <property type="protein sequence ID" value="KGM54015.1"/>
    <property type="molecule type" value="Genomic_DNA"/>
</dbReference>
<accession>A0A0A0EUT3</accession>
<dbReference type="RefSeq" id="WP_036212845.1">
    <property type="nucleotide sequence ID" value="NZ_AVPT01000031.1"/>
</dbReference>